<sequence>SHKKTLYELVYDDKLYNNCTLVTELYAKNIHNKEEISDTIQIQNKNIINLNDDMEDLLDQPLYNKNIVLNQQDIKLLDQHQQSKLSDQYLEPVNSESFNQCVNLETSIHYNLKFSNQHNLESSS</sequence>
<organism evidence="1 2">
    <name type="scientific">Cetraspora pellucida</name>
    <dbReference type="NCBI Taxonomy" id="1433469"/>
    <lineage>
        <taxon>Eukaryota</taxon>
        <taxon>Fungi</taxon>
        <taxon>Fungi incertae sedis</taxon>
        <taxon>Mucoromycota</taxon>
        <taxon>Glomeromycotina</taxon>
        <taxon>Glomeromycetes</taxon>
        <taxon>Diversisporales</taxon>
        <taxon>Gigasporaceae</taxon>
        <taxon>Cetraspora</taxon>
    </lineage>
</organism>
<dbReference type="Proteomes" id="UP000789366">
    <property type="component" value="Unassembled WGS sequence"/>
</dbReference>
<evidence type="ECO:0000313" key="2">
    <source>
        <dbReference type="Proteomes" id="UP000789366"/>
    </source>
</evidence>
<proteinExistence type="predicted"/>
<name>A0ACA9PP57_9GLOM</name>
<gene>
    <name evidence="1" type="ORF">SPELUC_LOCUS12274</name>
</gene>
<dbReference type="EMBL" id="CAJVPW010028438">
    <property type="protein sequence ID" value="CAG8718382.1"/>
    <property type="molecule type" value="Genomic_DNA"/>
</dbReference>
<reference evidence="1" key="1">
    <citation type="submission" date="2021-06" db="EMBL/GenBank/DDBJ databases">
        <authorList>
            <person name="Kallberg Y."/>
            <person name="Tangrot J."/>
            <person name="Rosling A."/>
        </authorList>
    </citation>
    <scope>NUCLEOTIDE SEQUENCE</scope>
    <source>
        <strain evidence="1">28 12/20/2015</strain>
    </source>
</reference>
<keyword evidence="2" id="KW-1185">Reference proteome</keyword>
<accession>A0ACA9PP57</accession>
<evidence type="ECO:0000313" key="1">
    <source>
        <dbReference type="EMBL" id="CAG8718382.1"/>
    </source>
</evidence>
<comment type="caution">
    <text evidence="1">The sequence shown here is derived from an EMBL/GenBank/DDBJ whole genome shotgun (WGS) entry which is preliminary data.</text>
</comment>
<feature type="non-terminal residue" evidence="1">
    <location>
        <position position="1"/>
    </location>
</feature>
<protein>
    <submittedName>
        <fullName evidence="1">1095_t:CDS:1</fullName>
    </submittedName>
</protein>